<name>A0AAE1A401_9GAST</name>
<protein>
    <submittedName>
        <fullName evidence="1">Uncharacterized protein</fullName>
    </submittedName>
</protein>
<keyword evidence="2" id="KW-1185">Reference proteome</keyword>
<dbReference type="AlphaFoldDB" id="A0AAE1A401"/>
<proteinExistence type="predicted"/>
<dbReference type="Proteomes" id="UP001283361">
    <property type="component" value="Unassembled WGS sequence"/>
</dbReference>
<reference evidence="1" key="1">
    <citation type="journal article" date="2023" name="G3 (Bethesda)">
        <title>A reference genome for the long-term kleptoplast-retaining sea slug Elysia crispata morphotype clarki.</title>
        <authorList>
            <person name="Eastman K.E."/>
            <person name="Pendleton A.L."/>
            <person name="Shaikh M.A."/>
            <person name="Suttiyut T."/>
            <person name="Ogas R."/>
            <person name="Tomko P."/>
            <person name="Gavelis G."/>
            <person name="Widhalm J.R."/>
            <person name="Wisecaver J.H."/>
        </authorList>
    </citation>
    <scope>NUCLEOTIDE SEQUENCE</scope>
    <source>
        <strain evidence="1">ECLA1</strain>
    </source>
</reference>
<evidence type="ECO:0000313" key="2">
    <source>
        <dbReference type="Proteomes" id="UP001283361"/>
    </source>
</evidence>
<accession>A0AAE1A401</accession>
<dbReference type="EMBL" id="JAWDGP010002798">
    <property type="protein sequence ID" value="KAK3779847.1"/>
    <property type="molecule type" value="Genomic_DNA"/>
</dbReference>
<organism evidence="1 2">
    <name type="scientific">Elysia crispata</name>
    <name type="common">lettuce slug</name>
    <dbReference type="NCBI Taxonomy" id="231223"/>
    <lineage>
        <taxon>Eukaryota</taxon>
        <taxon>Metazoa</taxon>
        <taxon>Spiralia</taxon>
        <taxon>Lophotrochozoa</taxon>
        <taxon>Mollusca</taxon>
        <taxon>Gastropoda</taxon>
        <taxon>Heterobranchia</taxon>
        <taxon>Euthyneura</taxon>
        <taxon>Panpulmonata</taxon>
        <taxon>Sacoglossa</taxon>
        <taxon>Placobranchoidea</taxon>
        <taxon>Plakobranchidae</taxon>
        <taxon>Elysia</taxon>
    </lineage>
</organism>
<gene>
    <name evidence="1" type="ORF">RRG08_020192</name>
</gene>
<comment type="caution">
    <text evidence="1">The sequence shown here is derived from an EMBL/GenBank/DDBJ whole genome shotgun (WGS) entry which is preliminary data.</text>
</comment>
<sequence length="132" mass="15205">MTGFSASSPPVEPPGVMIFSILRVQRVHLSVFDHRIQQISRHTRRRTDHEANEHLYLVIIPPLEYYTIVRTTDYLQKFARERSKTSGQSGPPWPRMVVGLESRPGYLKVKLDVHSLSLLSCWSFAIFTPGWV</sequence>
<evidence type="ECO:0000313" key="1">
    <source>
        <dbReference type="EMBL" id="KAK3779847.1"/>
    </source>
</evidence>